<evidence type="ECO:0000259" key="15">
    <source>
        <dbReference type="Pfam" id="PF00224"/>
    </source>
</evidence>
<comment type="pathway">
    <text evidence="3 14">Carbohydrate degradation; glycolysis; pyruvate from D-glyceraldehyde 3-phosphate: step 5/5.</text>
</comment>
<evidence type="ECO:0000256" key="2">
    <source>
        <dbReference type="ARBA" id="ARBA00001958"/>
    </source>
</evidence>
<sequence length="569" mass="61045">MLNLLRNRVSSYPGVRSSIASALVRSKSTQLICRSNPSIFTPASTKIVSTIGPTSEQAPILQDLVHEGIRIMRLNFSHATVEEADLRITNLRNSKGRHGEVNGRHSDAQNVLRSGSPGIMGFGSNMRAVLLDTQGPEIRTTRLTNDHDGKQTVDLTLGETVTIRSRVQGNENANMSTEREIVLTLPSIGDTLTADNIILLDDGAVSLSVDSITDENTVSCTVLNDGTIRSRVGVNLPGVKTSLPPMSEKDLIDIKYGIENDVDFVAASFVRDAEGVRQIRGYIQETIDELCPGCNPPLIISKIENVEGWDNFDEILEESDGIMVARGDLGVEIPLESVTLAQKEMVAKCNEKGKPVIVATQMLESMTKNPRPTRAEVSDVTNAVMDGADAVMLSGETAKGKYVLETVRTMQQIIKATEDFKKNGNGKGPASLDLPFKFDDSNNNNCQFNSVAKAAATAASASNAKAIIVLTKTGRTARLISSYRPDVPIVCYTGSHKVGRQLQIYRGCHPVVGLKHLEPASRGVEAIKLSTDLGFLESGDSFVIVSAEVGVGGAPGGAAMLSMRVGSVE</sequence>
<evidence type="ECO:0000256" key="10">
    <source>
        <dbReference type="ARBA" id="ARBA00022840"/>
    </source>
</evidence>
<proteinExistence type="inferred from homology"/>
<evidence type="ECO:0000256" key="3">
    <source>
        <dbReference type="ARBA" id="ARBA00004997"/>
    </source>
</evidence>
<evidence type="ECO:0000256" key="4">
    <source>
        <dbReference type="ARBA" id="ARBA00008663"/>
    </source>
</evidence>
<dbReference type="GO" id="GO:0000287">
    <property type="term" value="F:magnesium ion binding"/>
    <property type="evidence" value="ECO:0007669"/>
    <property type="project" value="InterPro"/>
</dbReference>
<dbReference type="GO" id="GO:0030955">
    <property type="term" value="F:potassium ion binding"/>
    <property type="evidence" value="ECO:0007669"/>
    <property type="project" value="InterPro"/>
</dbReference>
<keyword evidence="11 14" id="KW-0460">Magnesium</keyword>
<evidence type="ECO:0000256" key="12">
    <source>
        <dbReference type="ARBA" id="ARBA00023152"/>
    </source>
</evidence>
<feature type="domain" description="Pyruvate kinase C-terminal" evidence="16">
    <location>
        <begin position="450"/>
        <end position="548"/>
    </location>
</feature>
<evidence type="ECO:0000259" key="16">
    <source>
        <dbReference type="Pfam" id="PF02887"/>
    </source>
</evidence>
<dbReference type="InterPro" id="IPR015795">
    <property type="entry name" value="Pyrv_Knase_C"/>
</dbReference>
<dbReference type="SUPFAM" id="SSF52935">
    <property type="entry name" value="PK C-terminal domain-like"/>
    <property type="match status" value="1"/>
</dbReference>
<evidence type="ECO:0000313" key="18">
    <source>
        <dbReference type="Proteomes" id="UP001162640"/>
    </source>
</evidence>
<comment type="cofactor">
    <cofactor evidence="1">
        <name>Mg(2+)</name>
        <dbReference type="ChEBI" id="CHEBI:18420"/>
    </cofactor>
</comment>
<dbReference type="PRINTS" id="PR01050">
    <property type="entry name" value="PYRUVTKNASE"/>
</dbReference>
<keyword evidence="9 14" id="KW-0418">Kinase</keyword>
<dbReference type="Gene3D" id="3.20.20.60">
    <property type="entry name" value="Phosphoenolpyruvate-binding domains"/>
    <property type="match status" value="1"/>
</dbReference>
<evidence type="ECO:0000256" key="6">
    <source>
        <dbReference type="ARBA" id="ARBA00022679"/>
    </source>
</evidence>
<comment type="catalytic activity">
    <reaction evidence="14">
        <text>pyruvate + ATP = phosphoenolpyruvate + ADP + H(+)</text>
        <dbReference type="Rhea" id="RHEA:18157"/>
        <dbReference type="ChEBI" id="CHEBI:15361"/>
        <dbReference type="ChEBI" id="CHEBI:15378"/>
        <dbReference type="ChEBI" id="CHEBI:30616"/>
        <dbReference type="ChEBI" id="CHEBI:58702"/>
        <dbReference type="ChEBI" id="CHEBI:456216"/>
        <dbReference type="EC" id="2.7.1.40"/>
    </reaction>
</comment>
<dbReference type="InterPro" id="IPR015813">
    <property type="entry name" value="Pyrv/PenolPyrv_kinase-like_dom"/>
</dbReference>
<keyword evidence="10" id="KW-0067">ATP-binding</keyword>
<comment type="caution">
    <text evidence="17">The sequence shown here is derived from an EMBL/GenBank/DDBJ whole genome shotgun (WGS) entry which is preliminary data.</text>
</comment>
<dbReference type="InterPro" id="IPR036918">
    <property type="entry name" value="Pyrv_Knase_C_sf"/>
</dbReference>
<evidence type="ECO:0000256" key="8">
    <source>
        <dbReference type="ARBA" id="ARBA00022741"/>
    </source>
</evidence>
<dbReference type="InterPro" id="IPR015793">
    <property type="entry name" value="Pyrv_Knase_brl"/>
</dbReference>
<evidence type="ECO:0000256" key="7">
    <source>
        <dbReference type="ARBA" id="ARBA00022723"/>
    </source>
</evidence>
<reference evidence="18" key="1">
    <citation type="journal article" date="2023" name="Commun. Biol.">
        <title>Genome analysis of Parmales, the sister group of diatoms, reveals the evolutionary specialization of diatoms from phago-mixotrophs to photoautotrophs.</title>
        <authorList>
            <person name="Ban H."/>
            <person name="Sato S."/>
            <person name="Yoshikawa S."/>
            <person name="Yamada K."/>
            <person name="Nakamura Y."/>
            <person name="Ichinomiya M."/>
            <person name="Sato N."/>
            <person name="Blanc-Mathieu R."/>
            <person name="Endo H."/>
            <person name="Kuwata A."/>
            <person name="Ogata H."/>
        </authorList>
    </citation>
    <scope>NUCLEOTIDE SEQUENCE [LARGE SCALE GENOMIC DNA]</scope>
</reference>
<dbReference type="PANTHER" id="PTHR11817">
    <property type="entry name" value="PYRUVATE KINASE"/>
    <property type="match status" value="1"/>
</dbReference>
<comment type="cofactor">
    <cofactor evidence="2">
        <name>K(+)</name>
        <dbReference type="ChEBI" id="CHEBI:29103"/>
    </cofactor>
</comment>
<keyword evidence="7" id="KW-0479">Metal-binding</keyword>
<dbReference type="Proteomes" id="UP001162640">
    <property type="component" value="Unassembled WGS sequence"/>
</dbReference>
<dbReference type="Gene3D" id="3.40.1380.20">
    <property type="entry name" value="Pyruvate kinase, C-terminal domain"/>
    <property type="match status" value="1"/>
</dbReference>
<dbReference type="AlphaFoldDB" id="A0A9W7EHF6"/>
<keyword evidence="12 14" id="KW-0324">Glycolysis</keyword>
<evidence type="ECO:0000256" key="5">
    <source>
        <dbReference type="ARBA" id="ARBA00012142"/>
    </source>
</evidence>
<dbReference type="GO" id="GO:0005524">
    <property type="term" value="F:ATP binding"/>
    <property type="evidence" value="ECO:0007669"/>
    <property type="project" value="UniProtKB-KW"/>
</dbReference>
<evidence type="ECO:0000256" key="14">
    <source>
        <dbReference type="RuleBase" id="RU000504"/>
    </source>
</evidence>
<evidence type="ECO:0000313" key="17">
    <source>
        <dbReference type="EMBL" id="GMH78050.1"/>
    </source>
</evidence>
<dbReference type="SUPFAM" id="SSF50800">
    <property type="entry name" value="PK beta-barrel domain-like"/>
    <property type="match status" value="1"/>
</dbReference>
<evidence type="ECO:0000256" key="9">
    <source>
        <dbReference type="ARBA" id="ARBA00022777"/>
    </source>
</evidence>
<dbReference type="EMBL" id="BLQM01000243">
    <property type="protein sequence ID" value="GMH78050.1"/>
    <property type="molecule type" value="Genomic_DNA"/>
</dbReference>
<protein>
    <recommendedName>
        <fullName evidence="5 14">Pyruvate kinase</fullName>
        <ecNumber evidence="5 14">2.7.1.40</ecNumber>
    </recommendedName>
</protein>
<dbReference type="SUPFAM" id="SSF51621">
    <property type="entry name" value="Phosphoenolpyruvate/pyruvate domain"/>
    <property type="match status" value="1"/>
</dbReference>
<dbReference type="EC" id="2.7.1.40" evidence="5 14"/>
<dbReference type="InterPro" id="IPR011037">
    <property type="entry name" value="Pyrv_Knase-like_insert_dom_sf"/>
</dbReference>
<name>A0A9W7EHF6_9STRA</name>
<dbReference type="InterPro" id="IPR040442">
    <property type="entry name" value="Pyrv_kinase-like_dom_sf"/>
</dbReference>
<comment type="similarity">
    <text evidence="4 14">Belongs to the pyruvate kinase family.</text>
</comment>
<gene>
    <name evidence="17" type="ORF">TL16_g07645</name>
</gene>
<dbReference type="FunFam" id="3.20.20.60:FF:000025">
    <property type="entry name" value="Pyruvate kinase"/>
    <property type="match status" value="1"/>
</dbReference>
<dbReference type="NCBIfam" id="TIGR01064">
    <property type="entry name" value="pyruv_kin"/>
    <property type="match status" value="1"/>
</dbReference>
<dbReference type="Gene3D" id="2.40.33.10">
    <property type="entry name" value="PK beta-barrel domain-like"/>
    <property type="match status" value="1"/>
</dbReference>
<accession>A0A9W7EHF6</accession>
<evidence type="ECO:0000256" key="11">
    <source>
        <dbReference type="ARBA" id="ARBA00022842"/>
    </source>
</evidence>
<dbReference type="GO" id="GO:0016301">
    <property type="term" value="F:kinase activity"/>
    <property type="evidence" value="ECO:0007669"/>
    <property type="project" value="UniProtKB-KW"/>
</dbReference>
<organism evidence="17 18">
    <name type="scientific">Triparma laevis f. inornata</name>
    <dbReference type="NCBI Taxonomy" id="1714386"/>
    <lineage>
        <taxon>Eukaryota</taxon>
        <taxon>Sar</taxon>
        <taxon>Stramenopiles</taxon>
        <taxon>Ochrophyta</taxon>
        <taxon>Bolidophyceae</taxon>
        <taxon>Parmales</taxon>
        <taxon>Triparmaceae</taxon>
        <taxon>Triparma</taxon>
    </lineage>
</organism>
<dbReference type="FunFam" id="2.40.33.10:FF:000001">
    <property type="entry name" value="Pyruvate kinase"/>
    <property type="match status" value="1"/>
</dbReference>
<keyword evidence="8" id="KW-0547">Nucleotide-binding</keyword>
<evidence type="ECO:0000256" key="1">
    <source>
        <dbReference type="ARBA" id="ARBA00001946"/>
    </source>
</evidence>
<keyword evidence="13" id="KW-0670">Pyruvate</keyword>
<keyword evidence="6 14" id="KW-0808">Transferase</keyword>
<dbReference type="Pfam" id="PF00224">
    <property type="entry name" value="PK"/>
    <property type="match status" value="1"/>
</dbReference>
<dbReference type="GO" id="GO:0004743">
    <property type="term" value="F:pyruvate kinase activity"/>
    <property type="evidence" value="ECO:0007669"/>
    <property type="project" value="UniProtKB-EC"/>
</dbReference>
<dbReference type="Pfam" id="PF02887">
    <property type="entry name" value="PK_C"/>
    <property type="match status" value="1"/>
</dbReference>
<dbReference type="InterPro" id="IPR015806">
    <property type="entry name" value="Pyrv_Knase_insert_dom_sf"/>
</dbReference>
<dbReference type="InterPro" id="IPR001697">
    <property type="entry name" value="Pyr_Knase"/>
</dbReference>
<evidence type="ECO:0000256" key="13">
    <source>
        <dbReference type="ARBA" id="ARBA00023317"/>
    </source>
</evidence>
<feature type="domain" description="Pyruvate kinase barrel" evidence="15">
    <location>
        <begin position="44"/>
        <end position="407"/>
    </location>
</feature>